<keyword evidence="2" id="KW-0812">Transmembrane</keyword>
<dbReference type="STRING" id="5601.A0A0D2E3E8"/>
<sequence length="384" mass="42900">MASIDDEEKGQASVFETDLAARLAHESSPGSSQVPGPEPEPDSPTAETLKSSRTSSSATLFERSGNRLKSCLSRLRVLVTRGPARVAPDSDDTDTNSEDADSDDDGFNIRQLNVAPNGYPRTATFLDSDENFMLYRRFGYLQSRLLLEKQDDLRRLELKLDIMDSADEDEGGGDLLRTRLHQNEDFMAERRTLMEQIEKKWLEYSSLVLAASQMTALNKPTNTEHTSVKRWMDMEQPLIGDDAGFINEKEDLITLRPGREYAWLDAAVEKILQKLHMEVIANLFRSRDTRRKMATSSHITYFTRQRIAHLVNTIMVLMVLILLIVPVYVLLRLTDGDQGQQQQQQQLGGATPAGTETLCWAYCAVLVVFIGNIGGGRGGARAAS</sequence>
<dbReference type="Pfam" id="PF20237">
    <property type="entry name" value="DUF6594"/>
    <property type="match status" value="1"/>
</dbReference>
<feature type="region of interest" description="Disordered" evidence="1">
    <location>
        <begin position="83"/>
        <end position="107"/>
    </location>
</feature>
<feature type="compositionally biased region" description="Polar residues" evidence="1">
    <location>
        <begin position="45"/>
        <end position="59"/>
    </location>
</feature>
<dbReference type="HOGENOM" id="CLU_051118_3_4_1"/>
<dbReference type="AlphaFoldDB" id="A0A0D2E3E8"/>
<keyword evidence="2" id="KW-0472">Membrane</keyword>
<feature type="transmembrane region" description="Helical" evidence="2">
    <location>
        <begin position="307"/>
        <end position="331"/>
    </location>
</feature>
<evidence type="ECO:0000256" key="2">
    <source>
        <dbReference type="SAM" id="Phobius"/>
    </source>
</evidence>
<dbReference type="Proteomes" id="UP000054266">
    <property type="component" value="Unassembled WGS sequence"/>
</dbReference>
<proteinExistence type="predicted"/>
<evidence type="ECO:0000313" key="5">
    <source>
        <dbReference type="Proteomes" id="UP000054266"/>
    </source>
</evidence>
<feature type="region of interest" description="Disordered" evidence="1">
    <location>
        <begin position="19"/>
        <end position="60"/>
    </location>
</feature>
<dbReference type="InterPro" id="IPR046529">
    <property type="entry name" value="DUF6594"/>
</dbReference>
<evidence type="ECO:0000313" key="4">
    <source>
        <dbReference type="EMBL" id="KIW68872.1"/>
    </source>
</evidence>
<protein>
    <recommendedName>
        <fullName evidence="3">DUF6594 domain-containing protein</fullName>
    </recommendedName>
</protein>
<gene>
    <name evidence="4" type="ORF">PV04_04787</name>
</gene>
<evidence type="ECO:0000259" key="3">
    <source>
        <dbReference type="Pfam" id="PF20237"/>
    </source>
</evidence>
<keyword evidence="5" id="KW-1185">Reference proteome</keyword>
<evidence type="ECO:0000256" key="1">
    <source>
        <dbReference type="SAM" id="MobiDB-lite"/>
    </source>
</evidence>
<reference evidence="4 5" key="1">
    <citation type="submission" date="2015-01" db="EMBL/GenBank/DDBJ databases">
        <title>The Genome Sequence of Capronia semiimmersa CBS27337.</title>
        <authorList>
            <consortium name="The Broad Institute Genomics Platform"/>
            <person name="Cuomo C."/>
            <person name="de Hoog S."/>
            <person name="Gorbushina A."/>
            <person name="Stielow B."/>
            <person name="Teixiera M."/>
            <person name="Abouelleil A."/>
            <person name="Chapman S.B."/>
            <person name="Priest M."/>
            <person name="Young S.K."/>
            <person name="Wortman J."/>
            <person name="Nusbaum C."/>
            <person name="Birren B."/>
        </authorList>
    </citation>
    <scope>NUCLEOTIDE SEQUENCE [LARGE SCALE GENOMIC DNA]</scope>
    <source>
        <strain evidence="4 5">CBS 27337</strain>
    </source>
</reference>
<organism evidence="4 5">
    <name type="scientific">Phialophora macrospora</name>
    <dbReference type="NCBI Taxonomy" id="1851006"/>
    <lineage>
        <taxon>Eukaryota</taxon>
        <taxon>Fungi</taxon>
        <taxon>Dikarya</taxon>
        <taxon>Ascomycota</taxon>
        <taxon>Pezizomycotina</taxon>
        <taxon>Eurotiomycetes</taxon>
        <taxon>Chaetothyriomycetidae</taxon>
        <taxon>Chaetothyriales</taxon>
        <taxon>Herpotrichiellaceae</taxon>
        <taxon>Phialophora</taxon>
    </lineage>
</organism>
<dbReference type="EMBL" id="KN846958">
    <property type="protein sequence ID" value="KIW68872.1"/>
    <property type="molecule type" value="Genomic_DNA"/>
</dbReference>
<keyword evidence="2" id="KW-1133">Transmembrane helix</keyword>
<dbReference type="PANTHER" id="PTHR34502:SF3">
    <property type="entry name" value="DUF6594 DOMAIN-CONTAINING PROTEIN"/>
    <property type="match status" value="1"/>
</dbReference>
<accession>A0A0D2E3E8</accession>
<dbReference type="PANTHER" id="PTHR34502">
    <property type="entry name" value="DUF6594 DOMAIN-CONTAINING PROTEIN-RELATED"/>
    <property type="match status" value="1"/>
</dbReference>
<name>A0A0D2E3E8_9EURO</name>
<feature type="domain" description="DUF6594" evidence="3">
    <location>
        <begin position="119"/>
        <end position="336"/>
    </location>
</feature>
<feature type="compositionally biased region" description="Acidic residues" evidence="1">
    <location>
        <begin position="89"/>
        <end position="106"/>
    </location>
</feature>